<keyword evidence="3" id="KW-1185">Reference proteome</keyword>
<evidence type="ECO:0000313" key="2">
    <source>
        <dbReference type="EMBL" id="CAC5422205.1"/>
    </source>
</evidence>
<name>A0A6J8ERU4_MYTCO</name>
<accession>A0A6J8ERU4</accession>
<dbReference type="EMBL" id="CACVKT020009528">
    <property type="protein sequence ID" value="CAC5422205.1"/>
    <property type="molecule type" value="Genomic_DNA"/>
</dbReference>
<evidence type="ECO:0000313" key="3">
    <source>
        <dbReference type="Proteomes" id="UP000507470"/>
    </source>
</evidence>
<feature type="chain" id="PRO_5026750976" evidence="1">
    <location>
        <begin position="19"/>
        <end position="180"/>
    </location>
</feature>
<dbReference type="Proteomes" id="UP000507470">
    <property type="component" value="Unassembled WGS sequence"/>
</dbReference>
<sequence>MCFSKESAFLFFSYLTFATNIDGFLLEPDHTSSPGVNNQCISIDTCMYLAEKKELRNQIFRFQLENYKSLQILTNQLQHKLSVMDDKLKENTKPNDTIEHAKLEQKYRDLEVNFTLLQENNRLLQRSYVYQKDEMALLKNTTMEVLKELSELKQLKSVQQALDLHAVQSKLQSLEKKLTH</sequence>
<feature type="signal peptide" evidence="1">
    <location>
        <begin position="1"/>
        <end position="18"/>
    </location>
</feature>
<proteinExistence type="predicted"/>
<dbReference type="AlphaFoldDB" id="A0A6J8ERU4"/>
<keyword evidence="1" id="KW-0732">Signal</keyword>
<protein>
    <submittedName>
        <fullName evidence="2">Uncharacterized protein</fullName>
    </submittedName>
</protein>
<organism evidence="2 3">
    <name type="scientific">Mytilus coruscus</name>
    <name type="common">Sea mussel</name>
    <dbReference type="NCBI Taxonomy" id="42192"/>
    <lineage>
        <taxon>Eukaryota</taxon>
        <taxon>Metazoa</taxon>
        <taxon>Spiralia</taxon>
        <taxon>Lophotrochozoa</taxon>
        <taxon>Mollusca</taxon>
        <taxon>Bivalvia</taxon>
        <taxon>Autobranchia</taxon>
        <taxon>Pteriomorphia</taxon>
        <taxon>Mytilida</taxon>
        <taxon>Mytiloidea</taxon>
        <taxon>Mytilidae</taxon>
        <taxon>Mytilinae</taxon>
        <taxon>Mytilus</taxon>
    </lineage>
</organism>
<reference evidence="2 3" key="1">
    <citation type="submission" date="2020-06" db="EMBL/GenBank/DDBJ databases">
        <authorList>
            <person name="Li R."/>
            <person name="Bekaert M."/>
        </authorList>
    </citation>
    <scope>NUCLEOTIDE SEQUENCE [LARGE SCALE GENOMIC DNA]</scope>
    <source>
        <strain evidence="3">wild</strain>
    </source>
</reference>
<evidence type="ECO:0000256" key="1">
    <source>
        <dbReference type="SAM" id="SignalP"/>
    </source>
</evidence>
<gene>
    <name evidence="2" type="ORF">MCOR_54269</name>
</gene>